<evidence type="ECO:0000313" key="3">
    <source>
        <dbReference type="Proteomes" id="UP000676336"/>
    </source>
</evidence>
<evidence type="ECO:0000256" key="1">
    <source>
        <dbReference type="SAM" id="SignalP"/>
    </source>
</evidence>
<feature type="signal peptide" evidence="1">
    <location>
        <begin position="1"/>
        <end position="20"/>
    </location>
</feature>
<proteinExistence type="predicted"/>
<evidence type="ECO:0000313" key="2">
    <source>
        <dbReference type="EMBL" id="CAF5228017.1"/>
    </source>
</evidence>
<name>A0A8S3K6A0_9BILA</name>
<protein>
    <submittedName>
        <fullName evidence="2">Uncharacterized protein</fullName>
    </submittedName>
</protein>
<dbReference type="AlphaFoldDB" id="A0A8S3K6A0"/>
<sequence>MIVIAIILFLGSFVHQWTNAMPSELLEIKYPMSREEAFHKLREKSDFIFDFYNPRPIDIIDGADAGRTVRAK</sequence>
<feature type="chain" id="PRO_5035741674" evidence="1">
    <location>
        <begin position="21"/>
        <end position="72"/>
    </location>
</feature>
<gene>
    <name evidence="2" type="ORF">SMN809_LOCUS85555</name>
</gene>
<feature type="non-terminal residue" evidence="2">
    <location>
        <position position="72"/>
    </location>
</feature>
<comment type="caution">
    <text evidence="2">The sequence shown here is derived from an EMBL/GenBank/DDBJ whole genome shotgun (WGS) entry which is preliminary data.</text>
</comment>
<dbReference type="EMBL" id="CAJOBI010365552">
    <property type="protein sequence ID" value="CAF5228017.1"/>
    <property type="molecule type" value="Genomic_DNA"/>
</dbReference>
<reference evidence="2" key="1">
    <citation type="submission" date="2021-02" db="EMBL/GenBank/DDBJ databases">
        <authorList>
            <person name="Nowell W R."/>
        </authorList>
    </citation>
    <scope>NUCLEOTIDE SEQUENCE</scope>
</reference>
<keyword evidence="1" id="KW-0732">Signal</keyword>
<accession>A0A8S3K6A0</accession>
<dbReference type="Proteomes" id="UP000676336">
    <property type="component" value="Unassembled WGS sequence"/>
</dbReference>
<organism evidence="2 3">
    <name type="scientific">Rotaria magnacalcarata</name>
    <dbReference type="NCBI Taxonomy" id="392030"/>
    <lineage>
        <taxon>Eukaryota</taxon>
        <taxon>Metazoa</taxon>
        <taxon>Spiralia</taxon>
        <taxon>Gnathifera</taxon>
        <taxon>Rotifera</taxon>
        <taxon>Eurotatoria</taxon>
        <taxon>Bdelloidea</taxon>
        <taxon>Philodinida</taxon>
        <taxon>Philodinidae</taxon>
        <taxon>Rotaria</taxon>
    </lineage>
</organism>